<organism evidence="3">
    <name type="scientific">uncultured Stenotrophomonas sp</name>
    <dbReference type="NCBI Taxonomy" id="165438"/>
    <lineage>
        <taxon>Bacteria</taxon>
        <taxon>Pseudomonadati</taxon>
        <taxon>Pseudomonadota</taxon>
        <taxon>Gammaproteobacteria</taxon>
        <taxon>Lysobacterales</taxon>
        <taxon>Lysobacteraceae</taxon>
        <taxon>Stenotrophomonas</taxon>
        <taxon>environmental samples</taxon>
    </lineage>
</organism>
<protein>
    <recommendedName>
        <fullName evidence="2">Deacetylase PdaC domain-containing protein</fullName>
    </recommendedName>
</protein>
<dbReference type="InterPro" id="IPR025303">
    <property type="entry name" value="PdaC"/>
</dbReference>
<dbReference type="Pfam" id="PF13739">
    <property type="entry name" value="PdaC"/>
    <property type="match status" value="1"/>
</dbReference>
<name>A0A1Y5Q0I5_9GAMM</name>
<accession>A0A1Y5Q0I5</accession>
<dbReference type="AlphaFoldDB" id="A0A1Y5Q0I5"/>
<dbReference type="Gene3D" id="3.30.565.40">
    <property type="entry name" value="Fervidobacterium nodosum Rt17-B1 like"/>
    <property type="match status" value="1"/>
</dbReference>
<sequence length="296" mass="31011">MADALPVRCGATFKEAHGMNRVGQGTGVAVLLLALAGCGKEQAGTPDAAPAVPDAAGAPAPADEAPATTVLQDVIENDPRYVVGISYPPAANKYPGLAQELGAYADKAEADLLKAVDELGNDQPRAPYELSLAFDLLVETPQIVAVAAEGSSYTGGAHGQPLVARFVWLPQQERMLTAQALVDSPAGWKAISVYTGDKLLEQALIRAQGEDMTPEEQQAQVRNLSKTIDEGTAPDAANFAQFQPVMDAAGHVAALRFVFPPYQVGPYSDGTRTVDVPAAVLLPHVAAAYRELFAQP</sequence>
<reference evidence="3" key="1">
    <citation type="submission" date="2016-03" db="EMBL/GenBank/DDBJ databases">
        <authorList>
            <person name="Ploux O."/>
        </authorList>
    </citation>
    <scope>NUCLEOTIDE SEQUENCE</scope>
    <source>
        <strain evidence="3">UC10</strain>
    </source>
</reference>
<proteinExistence type="predicted"/>
<evidence type="ECO:0000259" key="2">
    <source>
        <dbReference type="Pfam" id="PF13739"/>
    </source>
</evidence>
<feature type="domain" description="Deacetylase PdaC" evidence="2">
    <location>
        <begin position="81"/>
        <end position="159"/>
    </location>
</feature>
<feature type="region of interest" description="Disordered" evidence="1">
    <location>
        <begin position="43"/>
        <end position="64"/>
    </location>
</feature>
<evidence type="ECO:0000313" key="3">
    <source>
        <dbReference type="EMBL" id="SBV35802.1"/>
    </source>
</evidence>
<evidence type="ECO:0000256" key="1">
    <source>
        <dbReference type="SAM" id="MobiDB-lite"/>
    </source>
</evidence>
<gene>
    <name evidence="3" type="ORF">STPYR_10732</name>
</gene>
<dbReference type="EMBL" id="FLTS01000001">
    <property type="protein sequence ID" value="SBV35802.1"/>
    <property type="molecule type" value="Genomic_DNA"/>
</dbReference>
<dbReference type="Gene3D" id="3.90.640.20">
    <property type="entry name" value="Heat-shock cognate protein, ATPase"/>
    <property type="match status" value="1"/>
</dbReference>
<dbReference type="InterPro" id="IPR037126">
    <property type="entry name" value="PdaC/RsiV-like_sf"/>
</dbReference>